<dbReference type="Gene3D" id="1.20.1070.10">
    <property type="entry name" value="Rhodopsin 7-helix transmembrane proteins"/>
    <property type="match status" value="1"/>
</dbReference>
<evidence type="ECO:0000256" key="3">
    <source>
        <dbReference type="ARBA" id="ARBA00022692"/>
    </source>
</evidence>
<evidence type="ECO:0000256" key="9">
    <source>
        <dbReference type="ARBA" id="ARBA00023224"/>
    </source>
</evidence>
<feature type="transmembrane region" description="Helical" evidence="10">
    <location>
        <begin position="279"/>
        <end position="300"/>
    </location>
</feature>
<feature type="transmembrane region" description="Helical" evidence="10">
    <location>
        <begin position="243"/>
        <end position="267"/>
    </location>
</feature>
<keyword evidence="6 10" id="KW-0472">Membrane</keyword>
<evidence type="ECO:0000256" key="8">
    <source>
        <dbReference type="ARBA" id="ARBA00023180"/>
    </source>
</evidence>
<keyword evidence="2" id="KW-1003">Cell membrane</keyword>
<evidence type="ECO:0000313" key="13">
    <source>
        <dbReference type="RefSeq" id="XP_055873113.1"/>
    </source>
</evidence>
<keyword evidence="12" id="KW-1185">Reference proteome</keyword>
<dbReference type="InterPro" id="IPR017452">
    <property type="entry name" value="GPCR_Rhodpsn_7TM"/>
</dbReference>
<keyword evidence="9" id="KW-0807">Transducer</keyword>
<dbReference type="GO" id="GO:0005886">
    <property type="term" value="C:plasma membrane"/>
    <property type="evidence" value="ECO:0007669"/>
    <property type="project" value="UniProtKB-SubCell"/>
</dbReference>
<accession>A0A9W2ZDS6</accession>
<evidence type="ECO:0000256" key="5">
    <source>
        <dbReference type="ARBA" id="ARBA00023040"/>
    </source>
</evidence>
<feature type="transmembrane region" description="Helical" evidence="10">
    <location>
        <begin position="101"/>
        <end position="123"/>
    </location>
</feature>
<evidence type="ECO:0000256" key="7">
    <source>
        <dbReference type="ARBA" id="ARBA00023170"/>
    </source>
</evidence>
<dbReference type="InterPro" id="IPR000276">
    <property type="entry name" value="GPCR_Rhodpsn"/>
</dbReference>
<feature type="transmembrane region" description="Helical" evidence="10">
    <location>
        <begin position="73"/>
        <end position="95"/>
    </location>
</feature>
<dbReference type="OMA" id="CHNEREE"/>
<feature type="transmembrane region" description="Helical" evidence="10">
    <location>
        <begin position="184"/>
        <end position="208"/>
    </location>
</feature>
<dbReference type="AlphaFoldDB" id="A0A9W2ZDS6"/>
<name>A0A9W2ZDS6_BIOGL</name>
<gene>
    <name evidence="13" type="primary">LOC129923938</name>
</gene>
<dbReference type="PROSITE" id="PS50262">
    <property type="entry name" value="G_PROTEIN_RECEP_F1_2"/>
    <property type="match status" value="1"/>
</dbReference>
<evidence type="ECO:0000256" key="4">
    <source>
        <dbReference type="ARBA" id="ARBA00022989"/>
    </source>
</evidence>
<keyword evidence="5" id="KW-0297">G-protein coupled receptor</keyword>
<evidence type="ECO:0000256" key="10">
    <source>
        <dbReference type="SAM" id="Phobius"/>
    </source>
</evidence>
<proteinExistence type="predicted"/>
<dbReference type="PANTHER" id="PTHR24246:SF27">
    <property type="entry name" value="ADENOSINE RECEPTOR, ISOFORM A"/>
    <property type="match status" value="1"/>
</dbReference>
<dbReference type="Pfam" id="PF00001">
    <property type="entry name" value="7tm_1"/>
    <property type="match status" value="1"/>
</dbReference>
<dbReference type="CDD" id="cd00637">
    <property type="entry name" value="7tm_classA_rhodopsin-like"/>
    <property type="match status" value="1"/>
</dbReference>
<keyword evidence="3 10" id="KW-0812">Transmembrane</keyword>
<dbReference type="PANTHER" id="PTHR24246">
    <property type="entry name" value="OLFACTORY RECEPTOR AND ADENOSINE RECEPTOR"/>
    <property type="match status" value="1"/>
</dbReference>
<evidence type="ECO:0000313" key="12">
    <source>
        <dbReference type="Proteomes" id="UP001165740"/>
    </source>
</evidence>
<feature type="transmembrane region" description="Helical" evidence="10">
    <location>
        <begin position="144"/>
        <end position="164"/>
    </location>
</feature>
<keyword evidence="7" id="KW-0675">Receptor</keyword>
<evidence type="ECO:0000259" key="11">
    <source>
        <dbReference type="PROSITE" id="PS50262"/>
    </source>
</evidence>
<dbReference type="SUPFAM" id="SSF81321">
    <property type="entry name" value="Family A G protein-coupled receptor-like"/>
    <property type="match status" value="1"/>
</dbReference>
<reference evidence="13" key="1">
    <citation type="submission" date="2025-08" db="UniProtKB">
        <authorList>
            <consortium name="RefSeq"/>
        </authorList>
    </citation>
    <scope>IDENTIFICATION</scope>
</reference>
<comment type="subcellular location">
    <subcellularLocation>
        <location evidence="1">Cell membrane</location>
        <topology evidence="1">Multi-pass membrane protein</topology>
    </subcellularLocation>
</comment>
<feature type="domain" description="G-protein coupled receptors family 1 profile" evidence="11">
    <location>
        <begin position="53"/>
        <end position="300"/>
    </location>
</feature>
<keyword evidence="8" id="KW-0325">Glycoprotein</keyword>
<dbReference type="GO" id="GO:0004930">
    <property type="term" value="F:G protein-coupled receptor activity"/>
    <property type="evidence" value="ECO:0007669"/>
    <property type="project" value="UniProtKB-KW"/>
</dbReference>
<dbReference type="RefSeq" id="XP_055873113.1">
    <property type="nucleotide sequence ID" value="XM_056017138.1"/>
</dbReference>
<dbReference type="OrthoDB" id="5961704at2759"/>
<evidence type="ECO:0000256" key="1">
    <source>
        <dbReference type="ARBA" id="ARBA00004651"/>
    </source>
</evidence>
<feature type="transmembrane region" description="Helical" evidence="10">
    <location>
        <begin position="38"/>
        <end position="61"/>
    </location>
</feature>
<keyword evidence="4 10" id="KW-1133">Transmembrane helix</keyword>
<protein>
    <submittedName>
        <fullName evidence="13">Rhodopsin, GQ-coupled-like</fullName>
    </submittedName>
</protein>
<sequence>MMYTTEINVSTLSINASFDKYCFETDLSSLDVNSLGRVFNIIINIILALTCAFNSLTLLVLIKSPDLRNYRNAVSICQVVTDTFFPFSFAITYLAKPILSTALVFNFIAIWFNNLSYAWMILISAQRYVTITHPSLHRRLFTKVNVYTAIIFVWLTSFFLSHPFGPCNDFSLNISHYSMDYHLYVFPVIHCLCLILLSFIYIHIFIIVRRHLCHIATVNVSIDDSDTQRRNQRRLNRQKRKSVFFFLSVLVLYFVLITPNVVGKLLILKFKYFRSENYYIYSFVLQLLYSLAPSINFYLFTCKCPGFFKSAQKEYQNLKKSLLKCFASKCCHNEREERDTFELTELNR</sequence>
<dbReference type="Proteomes" id="UP001165740">
    <property type="component" value="Chromosome 18"/>
</dbReference>
<organism evidence="12 13">
    <name type="scientific">Biomphalaria glabrata</name>
    <name type="common">Bloodfluke planorb</name>
    <name type="synonym">Freshwater snail</name>
    <dbReference type="NCBI Taxonomy" id="6526"/>
    <lineage>
        <taxon>Eukaryota</taxon>
        <taxon>Metazoa</taxon>
        <taxon>Spiralia</taxon>
        <taxon>Lophotrochozoa</taxon>
        <taxon>Mollusca</taxon>
        <taxon>Gastropoda</taxon>
        <taxon>Heterobranchia</taxon>
        <taxon>Euthyneura</taxon>
        <taxon>Panpulmonata</taxon>
        <taxon>Hygrophila</taxon>
        <taxon>Lymnaeoidea</taxon>
        <taxon>Planorbidae</taxon>
        <taxon>Biomphalaria</taxon>
    </lineage>
</organism>
<dbReference type="GeneID" id="129923938"/>
<evidence type="ECO:0000256" key="2">
    <source>
        <dbReference type="ARBA" id="ARBA00022475"/>
    </source>
</evidence>
<evidence type="ECO:0000256" key="6">
    <source>
        <dbReference type="ARBA" id="ARBA00023136"/>
    </source>
</evidence>